<keyword evidence="1" id="KW-0732">Signal</keyword>
<name>A0A4U5PIY9_STECR</name>
<keyword evidence="3" id="KW-1185">Reference proteome</keyword>
<reference evidence="2 3" key="2">
    <citation type="journal article" date="2019" name="G3 (Bethesda)">
        <title>Hybrid Assembly of the Genome of the Entomopathogenic Nematode Steinernema carpocapsae Identifies the X-Chromosome.</title>
        <authorList>
            <person name="Serra L."/>
            <person name="Macchietto M."/>
            <person name="Macias-Munoz A."/>
            <person name="McGill C.J."/>
            <person name="Rodriguez I.M."/>
            <person name="Rodriguez B."/>
            <person name="Murad R."/>
            <person name="Mortazavi A."/>
        </authorList>
    </citation>
    <scope>NUCLEOTIDE SEQUENCE [LARGE SCALE GENOMIC DNA]</scope>
    <source>
        <strain evidence="2 3">ALL</strain>
    </source>
</reference>
<dbReference type="EMBL" id="AZBU02000002">
    <property type="protein sequence ID" value="TKR96662.1"/>
    <property type="molecule type" value="Genomic_DNA"/>
</dbReference>
<proteinExistence type="predicted"/>
<dbReference type="Proteomes" id="UP000298663">
    <property type="component" value="Unassembled WGS sequence"/>
</dbReference>
<evidence type="ECO:0000256" key="1">
    <source>
        <dbReference type="SAM" id="SignalP"/>
    </source>
</evidence>
<evidence type="ECO:0000313" key="3">
    <source>
        <dbReference type="Proteomes" id="UP000298663"/>
    </source>
</evidence>
<dbReference type="AlphaFoldDB" id="A0A4U5PIY9"/>
<reference evidence="2 3" key="1">
    <citation type="journal article" date="2015" name="Genome Biol.">
        <title>Comparative genomics of Steinernema reveals deeply conserved gene regulatory networks.</title>
        <authorList>
            <person name="Dillman A.R."/>
            <person name="Macchietto M."/>
            <person name="Porter C.F."/>
            <person name="Rogers A."/>
            <person name="Williams B."/>
            <person name="Antoshechkin I."/>
            <person name="Lee M.M."/>
            <person name="Goodwin Z."/>
            <person name="Lu X."/>
            <person name="Lewis E.E."/>
            <person name="Goodrich-Blair H."/>
            <person name="Stock S.P."/>
            <person name="Adams B.J."/>
            <person name="Sternberg P.W."/>
            <person name="Mortazavi A."/>
        </authorList>
    </citation>
    <scope>NUCLEOTIDE SEQUENCE [LARGE SCALE GENOMIC DNA]</scope>
    <source>
        <strain evidence="2 3">ALL</strain>
    </source>
</reference>
<comment type="caution">
    <text evidence="2">The sequence shown here is derived from an EMBL/GenBank/DDBJ whole genome shotgun (WGS) entry which is preliminary data.</text>
</comment>
<organism evidence="2 3">
    <name type="scientific">Steinernema carpocapsae</name>
    <name type="common">Entomopathogenic nematode</name>
    <dbReference type="NCBI Taxonomy" id="34508"/>
    <lineage>
        <taxon>Eukaryota</taxon>
        <taxon>Metazoa</taxon>
        <taxon>Ecdysozoa</taxon>
        <taxon>Nematoda</taxon>
        <taxon>Chromadorea</taxon>
        <taxon>Rhabditida</taxon>
        <taxon>Tylenchina</taxon>
        <taxon>Panagrolaimomorpha</taxon>
        <taxon>Strongyloidoidea</taxon>
        <taxon>Steinernematidae</taxon>
        <taxon>Steinernema</taxon>
    </lineage>
</organism>
<feature type="chain" id="PRO_5020814314" evidence="1">
    <location>
        <begin position="21"/>
        <end position="253"/>
    </location>
</feature>
<feature type="signal peptide" evidence="1">
    <location>
        <begin position="1"/>
        <end position="20"/>
    </location>
</feature>
<sequence>MTAWWSLLAIFAHLFVSAWFIQVPAYGRKVYVVTSLRADTTFKEFQDLFEFYIKLQHNCSSCHIEVKNGLPSTFRFGVNESPLVLNGSNVNKELNVFYKNEASFKAAFEASKSVVTANETTTSPHLEAQLNWVVNAFNDSSLTEMTLKTVIIITNYYCPSCHQPLQTMMSDRLLPEFAVQNFTVTDLNLKMTGTLKLMKTSNSIKLMQLSRWLLESTLDYPISCQQIICNVALFFDLTTTNLYPSSLRPLFKI</sequence>
<gene>
    <name evidence="2" type="ORF">L596_010648</name>
</gene>
<protein>
    <submittedName>
        <fullName evidence="2">Uncharacterized protein</fullName>
    </submittedName>
</protein>
<accession>A0A4U5PIY9</accession>
<evidence type="ECO:0000313" key="2">
    <source>
        <dbReference type="EMBL" id="TKR96662.1"/>
    </source>
</evidence>